<accession>A0ABD5PNS8</accession>
<proteinExistence type="predicted"/>
<dbReference type="PROSITE" id="PS51257">
    <property type="entry name" value="PROKAR_LIPOPROTEIN"/>
    <property type="match status" value="1"/>
</dbReference>
<dbReference type="EMBL" id="JBHSFA010000003">
    <property type="protein sequence ID" value="MFC4541696.1"/>
    <property type="molecule type" value="Genomic_DNA"/>
</dbReference>
<organism evidence="1 2">
    <name type="scientific">Halosolutus amylolyticus</name>
    <dbReference type="NCBI Taxonomy" id="2932267"/>
    <lineage>
        <taxon>Archaea</taxon>
        <taxon>Methanobacteriati</taxon>
        <taxon>Methanobacteriota</taxon>
        <taxon>Stenosarchaea group</taxon>
        <taxon>Halobacteria</taxon>
        <taxon>Halobacteriales</taxon>
        <taxon>Natrialbaceae</taxon>
        <taxon>Halosolutus</taxon>
    </lineage>
</organism>
<dbReference type="AlphaFoldDB" id="A0ABD5PNS8"/>
<dbReference type="RefSeq" id="WP_250142310.1">
    <property type="nucleotide sequence ID" value="NZ_JALIQP010000006.1"/>
</dbReference>
<sequence>MNRRPLVAALASGIVGTSAGCLGFLDDATTFSASPAIVETDAAAEAGYEYQGTVERVETRDVPRTDETVEVTNYVSEYTRTIETPLSVLDVDGAEAGVFAVITTPQVRVAGKDFNPVGDMSNAEIVELVQGQYEALSIDGSVGDRSVDGLDQSIAVETFEGEARFLGQGRIDVFLDVAQPEHGDDHLVIVGVYPDDHNLPVADEEARIDTMIRGLEHGDDVDADVEPADG</sequence>
<keyword evidence="2" id="KW-1185">Reference proteome</keyword>
<dbReference type="Pfam" id="PF20127">
    <property type="entry name" value="DUF6517"/>
    <property type="match status" value="1"/>
</dbReference>
<dbReference type="InterPro" id="IPR045396">
    <property type="entry name" value="DUF6517"/>
</dbReference>
<comment type="caution">
    <text evidence="1">The sequence shown here is derived from an EMBL/GenBank/DDBJ whole genome shotgun (WGS) entry which is preliminary data.</text>
</comment>
<name>A0ABD5PNS8_9EURY</name>
<evidence type="ECO:0000313" key="1">
    <source>
        <dbReference type="EMBL" id="MFC4541696.1"/>
    </source>
</evidence>
<evidence type="ECO:0000313" key="2">
    <source>
        <dbReference type="Proteomes" id="UP001595898"/>
    </source>
</evidence>
<dbReference type="Proteomes" id="UP001595898">
    <property type="component" value="Unassembled WGS sequence"/>
</dbReference>
<gene>
    <name evidence="1" type="ORF">ACFO5R_07125</name>
</gene>
<reference evidence="1 2" key="1">
    <citation type="journal article" date="2019" name="Int. J. Syst. Evol. Microbiol.">
        <title>The Global Catalogue of Microorganisms (GCM) 10K type strain sequencing project: providing services to taxonomists for standard genome sequencing and annotation.</title>
        <authorList>
            <consortium name="The Broad Institute Genomics Platform"/>
            <consortium name="The Broad Institute Genome Sequencing Center for Infectious Disease"/>
            <person name="Wu L."/>
            <person name="Ma J."/>
        </authorList>
    </citation>
    <scope>NUCLEOTIDE SEQUENCE [LARGE SCALE GENOMIC DNA]</scope>
    <source>
        <strain evidence="1 2">WLHS5</strain>
    </source>
</reference>
<protein>
    <submittedName>
        <fullName evidence="1">DUF6517 family protein</fullName>
    </submittedName>
</protein>